<dbReference type="Proteomes" id="UP001524501">
    <property type="component" value="Unassembled WGS sequence"/>
</dbReference>
<name>A0ABT1QE10_9NOCA</name>
<sequence length="115" mass="12195">MPVIGRVDLSGVIFLDTSYVDPLTGATFPEYRAERARITELWVPHFGLEPPRSLPDALSLVYGVPASGGLPARRDTANPQPVPGHIPVARGTVALVDKLTAAADVSPRIGPDENS</sequence>
<protein>
    <submittedName>
        <fullName evidence="1">Uncharacterized protein</fullName>
    </submittedName>
</protein>
<comment type="caution">
    <text evidence="1">The sequence shown here is derived from an EMBL/GenBank/DDBJ whole genome shotgun (WGS) entry which is preliminary data.</text>
</comment>
<dbReference type="RefSeq" id="WP_255969799.1">
    <property type="nucleotide sequence ID" value="NZ_JANFQF010000011.1"/>
</dbReference>
<keyword evidence="2" id="KW-1185">Reference proteome</keyword>
<reference evidence="1 2" key="1">
    <citation type="submission" date="2022-07" db="EMBL/GenBank/DDBJ databases">
        <title>Degradation activity of malathion, p-nitrophenol and potential low-temperature adaptation strategy of Rhodococcus sp. FXJ9.536.</title>
        <authorList>
            <person name="Huang J."/>
            <person name="Huang Y."/>
        </authorList>
    </citation>
    <scope>NUCLEOTIDE SEQUENCE [LARGE SCALE GENOMIC DNA]</scope>
    <source>
        <strain evidence="1 2">FXJ9.536</strain>
    </source>
</reference>
<accession>A0ABT1QE10</accession>
<proteinExistence type="predicted"/>
<organism evidence="1 2">
    <name type="scientific">Rhodococcus tibetensis</name>
    <dbReference type="NCBI Taxonomy" id="2965064"/>
    <lineage>
        <taxon>Bacteria</taxon>
        <taxon>Bacillati</taxon>
        <taxon>Actinomycetota</taxon>
        <taxon>Actinomycetes</taxon>
        <taxon>Mycobacteriales</taxon>
        <taxon>Nocardiaceae</taxon>
        <taxon>Rhodococcus</taxon>
    </lineage>
</organism>
<evidence type="ECO:0000313" key="2">
    <source>
        <dbReference type="Proteomes" id="UP001524501"/>
    </source>
</evidence>
<dbReference type="EMBL" id="JANFQF010000011">
    <property type="protein sequence ID" value="MCQ4120442.1"/>
    <property type="molecule type" value="Genomic_DNA"/>
</dbReference>
<evidence type="ECO:0000313" key="1">
    <source>
        <dbReference type="EMBL" id="MCQ4120442.1"/>
    </source>
</evidence>
<gene>
    <name evidence="1" type="ORF">NOF53_14900</name>
</gene>